<organism evidence="1 2">
    <name type="scientific">Cirrhinus molitorella</name>
    <name type="common">mud carp</name>
    <dbReference type="NCBI Taxonomy" id="172907"/>
    <lineage>
        <taxon>Eukaryota</taxon>
        <taxon>Metazoa</taxon>
        <taxon>Chordata</taxon>
        <taxon>Craniata</taxon>
        <taxon>Vertebrata</taxon>
        <taxon>Euteleostomi</taxon>
        <taxon>Actinopterygii</taxon>
        <taxon>Neopterygii</taxon>
        <taxon>Teleostei</taxon>
        <taxon>Ostariophysi</taxon>
        <taxon>Cypriniformes</taxon>
        <taxon>Cyprinidae</taxon>
        <taxon>Labeoninae</taxon>
        <taxon>Labeonini</taxon>
        <taxon>Cirrhinus</taxon>
    </lineage>
</organism>
<name>A0ABR3N1R5_9TELE</name>
<comment type="caution">
    <text evidence="1">The sequence shown here is derived from an EMBL/GenBank/DDBJ whole genome shotgun (WGS) entry which is preliminary data.</text>
</comment>
<protein>
    <submittedName>
        <fullName evidence="1">Uncharacterized protein</fullName>
    </submittedName>
</protein>
<gene>
    <name evidence="1" type="ORF">QQF64_029876</name>
</gene>
<dbReference type="EMBL" id="JAYMGO010000007">
    <property type="protein sequence ID" value="KAL1270860.1"/>
    <property type="molecule type" value="Genomic_DNA"/>
</dbReference>
<dbReference type="Proteomes" id="UP001558613">
    <property type="component" value="Unassembled WGS sequence"/>
</dbReference>
<evidence type="ECO:0000313" key="1">
    <source>
        <dbReference type="EMBL" id="KAL1270860.1"/>
    </source>
</evidence>
<proteinExistence type="predicted"/>
<reference evidence="1 2" key="1">
    <citation type="submission" date="2023-09" db="EMBL/GenBank/DDBJ databases">
        <authorList>
            <person name="Wang M."/>
        </authorList>
    </citation>
    <scope>NUCLEOTIDE SEQUENCE [LARGE SCALE GENOMIC DNA]</scope>
    <source>
        <strain evidence="1">GT-2023</strain>
        <tissue evidence="1">Liver</tissue>
    </source>
</reference>
<keyword evidence="2" id="KW-1185">Reference proteome</keyword>
<sequence length="100" mass="11636">MLERPGLLALMRGCSVLGRRTKGRARQVLRLRRSPRSRPSCRLAAFRSVLPRIFFWSEEEGRLKVCLARLQFEAQERAQACQAEMGLRLEIHRLETEAEK</sequence>
<evidence type="ECO:0000313" key="2">
    <source>
        <dbReference type="Proteomes" id="UP001558613"/>
    </source>
</evidence>
<accession>A0ABR3N1R5</accession>